<dbReference type="AlphaFoldDB" id="A0AAD5DIM1"/>
<dbReference type="PANTHER" id="PTHR36749:SF1">
    <property type="entry name" value="F7O18.3 PROTEIN"/>
    <property type="match status" value="1"/>
</dbReference>
<feature type="region of interest" description="Disordered" evidence="1">
    <location>
        <begin position="1"/>
        <end position="92"/>
    </location>
</feature>
<dbReference type="Proteomes" id="UP001205105">
    <property type="component" value="Unassembled WGS sequence"/>
</dbReference>
<gene>
    <name evidence="2" type="ORF">COHA_009161</name>
</gene>
<feature type="compositionally biased region" description="Basic and acidic residues" evidence="1">
    <location>
        <begin position="22"/>
        <end position="32"/>
    </location>
</feature>
<accession>A0AAD5DIM1</accession>
<organism evidence="2 3">
    <name type="scientific">Chlorella ohadii</name>
    <dbReference type="NCBI Taxonomy" id="2649997"/>
    <lineage>
        <taxon>Eukaryota</taxon>
        <taxon>Viridiplantae</taxon>
        <taxon>Chlorophyta</taxon>
        <taxon>core chlorophytes</taxon>
        <taxon>Trebouxiophyceae</taxon>
        <taxon>Chlorellales</taxon>
        <taxon>Chlorellaceae</taxon>
        <taxon>Chlorella clade</taxon>
        <taxon>Chlorella</taxon>
    </lineage>
</organism>
<evidence type="ECO:0000313" key="3">
    <source>
        <dbReference type="Proteomes" id="UP001205105"/>
    </source>
</evidence>
<feature type="compositionally biased region" description="Low complexity" evidence="1">
    <location>
        <begin position="33"/>
        <end position="44"/>
    </location>
</feature>
<evidence type="ECO:0000256" key="1">
    <source>
        <dbReference type="SAM" id="MobiDB-lite"/>
    </source>
</evidence>
<protein>
    <submittedName>
        <fullName evidence="2">Uncharacterized protein</fullName>
    </submittedName>
</protein>
<feature type="region of interest" description="Disordered" evidence="1">
    <location>
        <begin position="384"/>
        <end position="404"/>
    </location>
</feature>
<dbReference type="EMBL" id="JADXDR010000168">
    <property type="protein sequence ID" value="KAI7836979.1"/>
    <property type="molecule type" value="Genomic_DNA"/>
</dbReference>
<feature type="compositionally biased region" description="Low complexity" evidence="1">
    <location>
        <begin position="55"/>
        <end position="64"/>
    </location>
</feature>
<feature type="compositionally biased region" description="Basic and acidic residues" evidence="1">
    <location>
        <begin position="395"/>
        <end position="404"/>
    </location>
</feature>
<feature type="compositionally biased region" description="Pro residues" evidence="1">
    <location>
        <begin position="77"/>
        <end position="86"/>
    </location>
</feature>
<comment type="caution">
    <text evidence="2">The sequence shown here is derived from an EMBL/GenBank/DDBJ whole genome shotgun (WGS) entry which is preliminary data.</text>
</comment>
<evidence type="ECO:0000313" key="2">
    <source>
        <dbReference type="EMBL" id="KAI7836979.1"/>
    </source>
</evidence>
<name>A0AAD5DIM1_9CHLO</name>
<proteinExistence type="predicted"/>
<dbReference type="PANTHER" id="PTHR36749">
    <property type="entry name" value="F7O18.3 PROTEIN"/>
    <property type="match status" value="1"/>
</dbReference>
<feature type="compositionally biased region" description="Acidic residues" evidence="1">
    <location>
        <begin position="45"/>
        <end position="54"/>
    </location>
</feature>
<reference evidence="2" key="1">
    <citation type="submission" date="2020-11" db="EMBL/GenBank/DDBJ databases">
        <title>Chlorella ohadii genome sequencing and assembly.</title>
        <authorList>
            <person name="Murik O."/>
            <person name="Treves H."/>
            <person name="Kedem I."/>
            <person name="Shotland Y."/>
            <person name="Kaplan A."/>
        </authorList>
    </citation>
    <scope>NUCLEOTIDE SEQUENCE</scope>
    <source>
        <strain evidence="2">1</strain>
    </source>
</reference>
<keyword evidence="3" id="KW-1185">Reference proteome</keyword>
<sequence>MGLFDALPAPKRPAEGEPEAAAQRDKLARTAEPDAAAAAEPSVADLDDLEEEEQQPAAGAGEEPTALPPQQQGTDDAPPPPPPPPAAADEACGPNDQVAAALRKIAGHIGHPKKFGKASQLLRELLAQGAVQQAHGPLLFSALKAAMRDPAQAADPLLAREYSKLFTAASKVSEVFTIREKNQLDVYGTWAVLRTSLATTDDSFAFNKVVAQLKAMVEQLPEATEEDEEHQRQLQASAGAADPVLEAYDARLAEASGAAQQAAPAAAAAAAAADVEADPFGLDALLEQQAAAEAAAAARKRQAPKSATWSSGEVVVQRRAALLDCLDTAKASYRFTASQRARVDELMGFVRDQRRLRKLGPSAKEVNRDTTSFERARAEWSRTDVSHRGKVGSGGDHRAENWLG</sequence>